<name>A0ABW2BPI4_9HYPH</name>
<dbReference type="GO" id="GO:0016757">
    <property type="term" value="F:glycosyltransferase activity"/>
    <property type="evidence" value="ECO:0007669"/>
    <property type="project" value="UniProtKB-KW"/>
</dbReference>
<feature type="repeat" description="TPR" evidence="4">
    <location>
        <begin position="79"/>
        <end position="112"/>
    </location>
</feature>
<comment type="similarity">
    <text evidence="1">Belongs to the glycosyltransferase 2 family.</text>
</comment>
<feature type="domain" description="Glycosyltransferase 2-like" evidence="5">
    <location>
        <begin position="268"/>
        <end position="377"/>
    </location>
</feature>
<dbReference type="PANTHER" id="PTHR43179">
    <property type="entry name" value="RHAMNOSYLTRANSFERASE WBBL"/>
    <property type="match status" value="1"/>
</dbReference>
<dbReference type="EC" id="2.4.-.-" evidence="6"/>
<keyword evidence="2 6" id="KW-0328">Glycosyltransferase</keyword>
<dbReference type="Gene3D" id="1.25.40.10">
    <property type="entry name" value="Tetratricopeptide repeat domain"/>
    <property type="match status" value="1"/>
</dbReference>
<dbReference type="SUPFAM" id="SSF53448">
    <property type="entry name" value="Nucleotide-diphospho-sugar transferases"/>
    <property type="match status" value="1"/>
</dbReference>
<evidence type="ECO:0000259" key="5">
    <source>
        <dbReference type="Pfam" id="PF00535"/>
    </source>
</evidence>
<evidence type="ECO:0000256" key="4">
    <source>
        <dbReference type="PROSITE-ProRule" id="PRU00339"/>
    </source>
</evidence>
<evidence type="ECO:0000256" key="2">
    <source>
        <dbReference type="ARBA" id="ARBA00022676"/>
    </source>
</evidence>
<comment type="caution">
    <text evidence="6">The sequence shown here is derived from an EMBL/GenBank/DDBJ whole genome shotgun (WGS) entry which is preliminary data.</text>
</comment>
<keyword evidence="7" id="KW-1185">Reference proteome</keyword>
<accession>A0ABW2BPI4</accession>
<dbReference type="InterPro" id="IPR029044">
    <property type="entry name" value="Nucleotide-diphossugar_trans"/>
</dbReference>
<dbReference type="InterPro" id="IPR019734">
    <property type="entry name" value="TPR_rpt"/>
</dbReference>
<proteinExistence type="inferred from homology"/>
<dbReference type="Pfam" id="PF00535">
    <property type="entry name" value="Glycos_transf_2"/>
    <property type="match status" value="1"/>
</dbReference>
<dbReference type="InterPro" id="IPR011990">
    <property type="entry name" value="TPR-like_helical_dom_sf"/>
</dbReference>
<dbReference type="RefSeq" id="WP_378972429.1">
    <property type="nucleotide sequence ID" value="NZ_JBHSWN010000001.1"/>
</dbReference>
<evidence type="ECO:0000313" key="6">
    <source>
        <dbReference type="EMBL" id="MFC6791490.1"/>
    </source>
</evidence>
<keyword evidence="4" id="KW-0802">TPR repeat</keyword>
<organism evidence="6 7">
    <name type="scientific">Methylobacterium komagatae</name>
    <dbReference type="NCBI Taxonomy" id="374425"/>
    <lineage>
        <taxon>Bacteria</taxon>
        <taxon>Pseudomonadati</taxon>
        <taxon>Pseudomonadota</taxon>
        <taxon>Alphaproteobacteria</taxon>
        <taxon>Hyphomicrobiales</taxon>
        <taxon>Methylobacteriaceae</taxon>
        <taxon>Methylobacterium</taxon>
    </lineage>
</organism>
<dbReference type="InterPro" id="IPR001173">
    <property type="entry name" value="Glyco_trans_2-like"/>
</dbReference>
<reference evidence="7" key="1">
    <citation type="journal article" date="2019" name="Int. J. Syst. Evol. Microbiol.">
        <title>The Global Catalogue of Microorganisms (GCM) 10K type strain sequencing project: providing services to taxonomists for standard genome sequencing and annotation.</title>
        <authorList>
            <consortium name="The Broad Institute Genomics Platform"/>
            <consortium name="The Broad Institute Genome Sequencing Center for Infectious Disease"/>
            <person name="Wu L."/>
            <person name="Ma J."/>
        </authorList>
    </citation>
    <scope>NUCLEOTIDE SEQUENCE [LARGE SCALE GENOMIC DNA]</scope>
    <source>
        <strain evidence="7">CCUG 48316</strain>
    </source>
</reference>
<dbReference type="Proteomes" id="UP001596292">
    <property type="component" value="Unassembled WGS sequence"/>
</dbReference>
<protein>
    <submittedName>
        <fullName evidence="6">Glycosyltransferase</fullName>
        <ecNumber evidence="6">2.4.-.-</ecNumber>
    </submittedName>
</protein>
<sequence>MTGDTTPGNGPAPRGPPPRHAVNAWGLSEAQRALLLDPERHLQALYAIAADALMRGALDTAYACADRLCRLSGSVQGQARALLVRAEVARRLGEPERASEDMARALSLDPTDLLVCLHALQHGESDARLSSAQGLIDDPAAPSGAVRLALAVLQAAQARIIARIEAGTTHWHGVVAWPRGRSLTYIMSGPEGETSRIVPPDPAHPLASASVAIATLGGIRPGPGAFALRFACRGEPALEADVACPSLERAPKAQSAPEPLPGGEFDLSVIMPVYEDEEATARCLDTLEAQNLPGLRWRIVVVNDASPNAALVADVARRAAEGRLTLIHLATNVGYAAAVNRAAGAIRSGALLLLNADTLLPEGALERLMAIATETPDLGTLTPLSNDGVVTSFPLPYTRNDLPSPEDLAHWDAAAKAAGHGPVAIPNGIGFCLLVTRACWDAAGGLPLTYGRGYFEDVGSASPPEHSAFATSAP</sequence>
<evidence type="ECO:0000313" key="7">
    <source>
        <dbReference type="Proteomes" id="UP001596292"/>
    </source>
</evidence>
<dbReference type="EMBL" id="JBHSWN010000001">
    <property type="protein sequence ID" value="MFC6791490.1"/>
    <property type="molecule type" value="Genomic_DNA"/>
</dbReference>
<dbReference type="PANTHER" id="PTHR43179:SF12">
    <property type="entry name" value="GALACTOFURANOSYLTRANSFERASE GLFT2"/>
    <property type="match status" value="1"/>
</dbReference>
<gene>
    <name evidence="6" type="ORF">ACFQE0_18855</name>
</gene>
<dbReference type="SUPFAM" id="SSF48452">
    <property type="entry name" value="TPR-like"/>
    <property type="match status" value="1"/>
</dbReference>
<keyword evidence="3 6" id="KW-0808">Transferase</keyword>
<evidence type="ECO:0000256" key="1">
    <source>
        <dbReference type="ARBA" id="ARBA00006739"/>
    </source>
</evidence>
<dbReference type="PROSITE" id="PS50005">
    <property type="entry name" value="TPR"/>
    <property type="match status" value="1"/>
</dbReference>
<evidence type="ECO:0000256" key="3">
    <source>
        <dbReference type="ARBA" id="ARBA00022679"/>
    </source>
</evidence>
<dbReference type="Gene3D" id="3.90.550.10">
    <property type="entry name" value="Spore Coat Polysaccharide Biosynthesis Protein SpsA, Chain A"/>
    <property type="match status" value="1"/>
</dbReference>